<keyword evidence="2" id="KW-1185">Reference proteome</keyword>
<dbReference type="Proteomes" id="UP000000310">
    <property type="component" value="Chromosome"/>
</dbReference>
<dbReference type="STRING" id="762903.Pedsa_0796"/>
<accession>F0S970</accession>
<evidence type="ECO:0000313" key="1">
    <source>
        <dbReference type="EMBL" id="ADY51368.1"/>
    </source>
</evidence>
<dbReference type="EMBL" id="CP002545">
    <property type="protein sequence ID" value="ADY51368.1"/>
    <property type="molecule type" value="Genomic_DNA"/>
</dbReference>
<sequence length="692" mass="79430">MPGIVIAVMEVLPMIINSLQNNIVKFKKIQKMSLFKLQESRCLLKFFFGVFWVLTNLSRQNAYAEAALPATSYKIATVDAPKWSDERKKEEVRSEIDRIASQGFNVISLGTYKFMPMYFVDYSTTKYPDAQQISLDRVKKNVSTIRDNMRYAKQKGIEYIVSRSYSHYIPYQLWKSRQNVFNPGNIYTRYLDNAHQNDLYKSALAGKGDVIGHQQWTNPVYKDFFISSTVQMLQVLPELDGFLNAYAEAAWTLDEQKLKEDQWKVWKENIKYDETNANFIDYVNHLHRILAEARGKKAFLGIRDWYVDAKILEKLDFPLDEFFIAVKYGGFDQPVANYGPWGDTLKSKGIRVIQDMLVFDAEHPHPLYWYDSDFITRMIQNVIHSGFGIQYQDFQIKGDDKADNPIRLLAQETVGKALKNEKFERKDAVTFLEKYYGKGADNLLKSLELVTSAQEDNIKTKPAWFWQGDGLTPGGLGTERYYMFLDNPEAPSGMKFIRQEVVSLKEYVNATLKGKDFLQAQAVRWQSEKRRTPVEVTTAMRKNASEAVDAALKAAALSSKKAPHLQEIVASAVIHQQLVERDIAFMESALAFFSSGGQYDGRYNTSQEMLHSGVDKKAECIAALNKQVYHDLLIAELCNKYMPRRRGVRHSEKAYDFTKRIAAIMGQKITLPTQANETELKKLVNIIETSTK</sequence>
<gene>
    <name evidence="1" type="ordered locus">Pedsa_0796</name>
</gene>
<evidence type="ECO:0000313" key="2">
    <source>
        <dbReference type="Proteomes" id="UP000000310"/>
    </source>
</evidence>
<protein>
    <submittedName>
        <fullName evidence="1">Uncharacterized protein</fullName>
    </submittedName>
</protein>
<proteinExistence type="predicted"/>
<organism evidence="1 2">
    <name type="scientific">Pseudopedobacter saltans (strain ATCC 51119 / DSM 12145 / JCM 21818 / CCUG 39354 / LMG 10337 / NBRC 100064 / NCIMB 13643)</name>
    <name type="common">Pedobacter saltans</name>
    <dbReference type="NCBI Taxonomy" id="762903"/>
    <lineage>
        <taxon>Bacteria</taxon>
        <taxon>Pseudomonadati</taxon>
        <taxon>Bacteroidota</taxon>
        <taxon>Sphingobacteriia</taxon>
        <taxon>Sphingobacteriales</taxon>
        <taxon>Sphingobacteriaceae</taxon>
        <taxon>Pseudopedobacter</taxon>
    </lineage>
</organism>
<reference evidence="1 2" key="1">
    <citation type="journal article" date="2011" name="Stand. Genomic Sci.">
        <title>Complete genome sequence of the gliding, heparinolytic Pedobacter saltans type strain (113).</title>
        <authorList>
            <person name="Liolios K."/>
            <person name="Sikorski J."/>
            <person name="Lu M."/>
            <person name="Nolan M."/>
            <person name="Lapidus A."/>
            <person name="Lucas S."/>
            <person name="Hammon N."/>
            <person name="Deshpande S."/>
            <person name="Cheng J.F."/>
            <person name="Tapia R."/>
            <person name="Han C."/>
            <person name="Goodwin L."/>
            <person name="Pitluck S."/>
            <person name="Huntemann M."/>
            <person name="Ivanova N."/>
            <person name="Pagani I."/>
            <person name="Mavromatis K."/>
            <person name="Ovchinikova G."/>
            <person name="Pati A."/>
            <person name="Chen A."/>
            <person name="Palaniappan K."/>
            <person name="Land M."/>
            <person name="Hauser L."/>
            <person name="Brambilla E.M."/>
            <person name="Kotsyurbenko O."/>
            <person name="Rohde M."/>
            <person name="Tindall B.J."/>
            <person name="Abt B."/>
            <person name="Goker M."/>
            <person name="Detter J.C."/>
            <person name="Woyke T."/>
            <person name="Bristow J."/>
            <person name="Eisen J.A."/>
            <person name="Markowitz V."/>
            <person name="Hugenholtz P."/>
            <person name="Klenk H.P."/>
            <person name="Kyrpides N.C."/>
        </authorList>
    </citation>
    <scope>NUCLEOTIDE SEQUENCE [LARGE SCALE GENOMIC DNA]</scope>
    <source>
        <strain evidence="2">ATCC 51119 / DSM 12145 / JCM 21818 / LMG 10337 / NBRC 100064 / NCIMB 13643</strain>
    </source>
</reference>
<name>F0S970_PSESL</name>
<dbReference type="KEGG" id="psn:Pedsa_0796"/>
<dbReference type="HOGENOM" id="CLU_397869_0_0_10"/>
<reference evidence="2" key="2">
    <citation type="submission" date="2011-02" db="EMBL/GenBank/DDBJ databases">
        <title>The complete genome of Pedobacter saltans DSM 12145.</title>
        <authorList>
            <consortium name="US DOE Joint Genome Institute (JGI-PGF)"/>
            <person name="Lucas S."/>
            <person name="Copeland A."/>
            <person name="Lapidus A."/>
            <person name="Bruce D."/>
            <person name="Goodwin L."/>
            <person name="Pitluck S."/>
            <person name="Kyrpides N."/>
            <person name="Mavromatis K."/>
            <person name="Pagani I."/>
            <person name="Ivanova N."/>
            <person name="Ovchinnikova G."/>
            <person name="Lu M."/>
            <person name="Detter J.C."/>
            <person name="Han C."/>
            <person name="Land M."/>
            <person name="Hauser L."/>
            <person name="Markowitz V."/>
            <person name="Cheng J.-F."/>
            <person name="Hugenholtz P."/>
            <person name="Woyke T."/>
            <person name="Wu D."/>
            <person name="Tindall B."/>
            <person name="Pomrenke H.G."/>
            <person name="Brambilla E."/>
            <person name="Klenk H.-P."/>
            <person name="Eisen J.A."/>
        </authorList>
    </citation>
    <scope>NUCLEOTIDE SEQUENCE [LARGE SCALE GENOMIC DNA]</scope>
    <source>
        <strain evidence="2">ATCC 51119 / DSM 12145 / JCM 21818 / LMG 10337 / NBRC 100064 / NCIMB 13643</strain>
    </source>
</reference>
<dbReference type="AlphaFoldDB" id="F0S970"/>